<evidence type="ECO:0000313" key="14">
    <source>
        <dbReference type="Proteomes" id="UP000593567"/>
    </source>
</evidence>
<dbReference type="GO" id="GO:0019781">
    <property type="term" value="F:NEDD8 activating enzyme activity"/>
    <property type="evidence" value="ECO:0007669"/>
    <property type="project" value="UniProtKB-UniRule"/>
</dbReference>
<dbReference type="InterPro" id="IPR045886">
    <property type="entry name" value="ThiF/MoeB/HesA"/>
</dbReference>
<dbReference type="SUPFAM" id="SSF69572">
    <property type="entry name" value="Activating enzymes of the ubiquitin-like proteins"/>
    <property type="match status" value="1"/>
</dbReference>
<dbReference type="InterPro" id="IPR014929">
    <property type="entry name" value="E2-binding"/>
</dbReference>
<keyword evidence="7 11" id="KW-0067">ATP-binding</keyword>
<dbReference type="InterPro" id="IPR033127">
    <property type="entry name" value="UBQ-activ_enz_E1_Cys_AS"/>
</dbReference>
<dbReference type="InterPro" id="IPR000594">
    <property type="entry name" value="ThiF_NAD_FAD-bd"/>
</dbReference>
<dbReference type="FunFam" id="3.10.290.20:FF:000001">
    <property type="entry name" value="NEDD8-activating enzyme E1 catalytic subunit, variant"/>
    <property type="match status" value="1"/>
</dbReference>
<dbReference type="GO" id="GO:0045116">
    <property type="term" value="P:protein neddylation"/>
    <property type="evidence" value="ECO:0007669"/>
    <property type="project" value="UniProtKB-UniRule"/>
</dbReference>
<gene>
    <name evidence="13" type="ORF">EB796_020665</name>
</gene>
<dbReference type="Gene3D" id="3.10.290.20">
    <property type="entry name" value="Ubiquitin-like 2 activating enzyme e1b. Chain: B, domain 3"/>
    <property type="match status" value="1"/>
</dbReference>
<dbReference type="PROSITE" id="PS00865">
    <property type="entry name" value="UBIQUITIN_ACTIVAT_2"/>
    <property type="match status" value="1"/>
</dbReference>
<dbReference type="InterPro" id="IPR030468">
    <property type="entry name" value="Uba3_N"/>
</dbReference>
<dbReference type="CDD" id="cd01488">
    <property type="entry name" value="Uba3_RUB"/>
    <property type="match status" value="1"/>
</dbReference>
<comment type="caution">
    <text evidence="13">The sequence shown here is derived from an EMBL/GenBank/DDBJ whole genome shotgun (WGS) entry which is preliminary data.</text>
</comment>
<evidence type="ECO:0000256" key="11">
    <source>
        <dbReference type="RuleBase" id="RU368009"/>
    </source>
</evidence>
<dbReference type="Pfam" id="PF08825">
    <property type="entry name" value="E2_bind"/>
    <property type="match status" value="1"/>
</dbReference>
<protein>
    <recommendedName>
        <fullName evidence="3 11">NEDD8-activating enzyme E1 catalytic subunit</fullName>
        <ecNumber evidence="8 11">6.2.1.64</ecNumber>
    </recommendedName>
</protein>
<dbReference type="PANTHER" id="PTHR10953:SF6">
    <property type="entry name" value="NEDD8-ACTIVATING ENZYME E1 CATALYTIC SUBUNIT"/>
    <property type="match status" value="1"/>
</dbReference>
<dbReference type="EC" id="6.2.1.64" evidence="8 11"/>
<dbReference type="Gene3D" id="3.40.50.720">
    <property type="entry name" value="NAD(P)-binding Rossmann-like Domain"/>
    <property type="match status" value="1"/>
</dbReference>
<dbReference type="GO" id="GO:0005524">
    <property type="term" value="F:ATP binding"/>
    <property type="evidence" value="ECO:0007669"/>
    <property type="project" value="UniProtKB-UniRule"/>
</dbReference>
<evidence type="ECO:0000313" key="13">
    <source>
        <dbReference type="EMBL" id="KAF6021018.1"/>
    </source>
</evidence>
<keyword evidence="5 11" id="KW-0547">Nucleotide-binding</keyword>
<evidence type="ECO:0000256" key="8">
    <source>
        <dbReference type="ARBA" id="ARBA00023624"/>
    </source>
</evidence>
<dbReference type="AlphaFoldDB" id="A0A7J7J6G5"/>
<dbReference type="OrthoDB" id="5977743at2759"/>
<evidence type="ECO:0000256" key="3">
    <source>
        <dbReference type="ARBA" id="ARBA00015203"/>
    </source>
</evidence>
<dbReference type="Pfam" id="PF00899">
    <property type="entry name" value="ThiF"/>
    <property type="match status" value="1"/>
</dbReference>
<evidence type="ECO:0000256" key="5">
    <source>
        <dbReference type="ARBA" id="ARBA00022741"/>
    </source>
</evidence>
<evidence type="ECO:0000256" key="9">
    <source>
        <dbReference type="ARBA" id="ARBA00024626"/>
    </source>
</evidence>
<sequence>MAQRWSHIRKLLERNSPFVHPEFEPSTETLGIIQSSIKILVIGAGGLGCELLKDLALSGFTDLTVIDMDTIDLSNLNRQFLFRKCDVGKSKADIAAAFINNRVKGCHVKAHCKRIEDFDESFYQQFHIVVCGLDSIVARRWMNSMLVGLLRYDNNNELIPTSMVPLIDGGTEGFKGNVRVVLPGITACIECTLDLYPPQVNFPMCTIAHTPRLPEHCVEYVKLLLWPQEKPFGLEVNIDGDDPQHIQWILEKAQERATEFNISGVSYRLTQGVVKRIIPAVASTNAVIAAACVTEVFKLATSCRMHLSNYMNFNDIEGVYTYSFEAERKADCLICSKDSLSTKTLEFNEQSLLDDVISHLMNSPNYQMKSPGLSAMVNGHNKTLYIQSVQSLKEATKPNLKKTLTELGLQSGQRIIVVDVTAANPLTLTLVLSSAAPQMSV</sequence>
<evidence type="ECO:0000256" key="2">
    <source>
        <dbReference type="ARBA" id="ARBA00006310"/>
    </source>
</evidence>
<dbReference type="Proteomes" id="UP000593567">
    <property type="component" value="Unassembled WGS sequence"/>
</dbReference>
<comment type="function">
    <text evidence="11">Catalytic subunit of the dimeric E1 enzyme, which activates NEDD8.</text>
</comment>
<dbReference type="EMBL" id="VXIV02003139">
    <property type="protein sequence ID" value="KAF6021018.1"/>
    <property type="molecule type" value="Genomic_DNA"/>
</dbReference>
<evidence type="ECO:0000259" key="12">
    <source>
        <dbReference type="SMART" id="SM01181"/>
    </source>
</evidence>
<comment type="catalytic activity">
    <reaction evidence="9 11">
        <text>ATP + [NEDD8 protein] + [E1 NEDD8-activating enzyme]-L-cysteine = AMP + diphosphate + [E1 NEDD8-activating enzyme]-S-[NEDD8 protein]-yl-L-cysteine.</text>
        <dbReference type="EC" id="6.2.1.64"/>
    </reaction>
</comment>
<keyword evidence="14" id="KW-1185">Reference proteome</keyword>
<dbReference type="GO" id="GO:0005737">
    <property type="term" value="C:cytoplasm"/>
    <property type="evidence" value="ECO:0007669"/>
    <property type="project" value="TreeGrafter"/>
</dbReference>
<dbReference type="FunFam" id="1.10.10.520:FF:000001">
    <property type="entry name" value="NEDD8-activating enzyme E1 catalytic subunit"/>
    <property type="match status" value="1"/>
</dbReference>
<dbReference type="Gene3D" id="1.10.10.520">
    <property type="entry name" value="Ubiquitin activating enzymes (Uba3). Chain: B, domain 2"/>
    <property type="match status" value="1"/>
</dbReference>
<accession>A0A7J7J6G5</accession>
<evidence type="ECO:0000256" key="4">
    <source>
        <dbReference type="ARBA" id="ARBA00022598"/>
    </source>
</evidence>
<organism evidence="13 14">
    <name type="scientific">Bugula neritina</name>
    <name type="common">Brown bryozoan</name>
    <name type="synonym">Sertularia neritina</name>
    <dbReference type="NCBI Taxonomy" id="10212"/>
    <lineage>
        <taxon>Eukaryota</taxon>
        <taxon>Metazoa</taxon>
        <taxon>Spiralia</taxon>
        <taxon>Lophotrochozoa</taxon>
        <taxon>Bryozoa</taxon>
        <taxon>Gymnolaemata</taxon>
        <taxon>Cheilostomatida</taxon>
        <taxon>Flustrina</taxon>
        <taxon>Buguloidea</taxon>
        <taxon>Bugulidae</taxon>
        <taxon>Bugula</taxon>
    </lineage>
</organism>
<keyword evidence="6 11" id="KW-0833">Ubl conjugation pathway</keyword>
<keyword evidence="4 11" id="KW-0436">Ligase</keyword>
<name>A0A7J7J6G5_BUGNE</name>
<dbReference type="UniPathway" id="UPA00885"/>
<evidence type="ECO:0000256" key="6">
    <source>
        <dbReference type="ARBA" id="ARBA00022786"/>
    </source>
</evidence>
<evidence type="ECO:0000256" key="7">
    <source>
        <dbReference type="ARBA" id="ARBA00022840"/>
    </source>
</evidence>
<feature type="active site" description="Glycyl thioester intermediate" evidence="10">
    <location>
        <position position="205"/>
    </location>
</feature>
<dbReference type="PANTHER" id="PTHR10953">
    <property type="entry name" value="UBIQUITIN-ACTIVATING ENZYME E1"/>
    <property type="match status" value="1"/>
</dbReference>
<dbReference type="GO" id="GO:0005634">
    <property type="term" value="C:nucleus"/>
    <property type="evidence" value="ECO:0007669"/>
    <property type="project" value="TreeGrafter"/>
</dbReference>
<reference evidence="13" key="1">
    <citation type="submission" date="2020-06" db="EMBL/GenBank/DDBJ databases">
        <title>Draft genome of Bugula neritina, a colonial animal packing powerful symbionts and potential medicines.</title>
        <authorList>
            <person name="Rayko M."/>
        </authorList>
    </citation>
    <scope>NUCLEOTIDE SEQUENCE [LARGE SCALE GENOMIC DNA]</scope>
    <source>
        <strain evidence="13">Kwan_BN1</strain>
    </source>
</reference>
<dbReference type="InterPro" id="IPR035985">
    <property type="entry name" value="Ubiquitin-activating_enz"/>
</dbReference>
<dbReference type="SMART" id="SM01181">
    <property type="entry name" value="E2_bind"/>
    <property type="match status" value="1"/>
</dbReference>
<feature type="domain" description="E2 binding" evidence="12">
    <location>
        <begin position="345"/>
        <end position="433"/>
    </location>
</feature>
<dbReference type="InterPro" id="IPR023318">
    <property type="entry name" value="Ub_act_enz_dom_a_sf"/>
</dbReference>
<comment type="similarity">
    <text evidence="2 11">Belongs to the ubiquitin-activating E1 family. UBA3 subfamily.</text>
</comment>
<comment type="pathway">
    <text evidence="1 11">Protein modification; protein neddylation.</text>
</comment>
<evidence type="ECO:0000256" key="1">
    <source>
        <dbReference type="ARBA" id="ARBA00005032"/>
    </source>
</evidence>
<evidence type="ECO:0000256" key="10">
    <source>
        <dbReference type="PROSITE-ProRule" id="PRU10132"/>
    </source>
</evidence>
<proteinExistence type="inferred from homology"/>